<reference evidence="26" key="2">
    <citation type="journal article" date="2018" name="Nat. Commun.">
        <title>Extreme sensitivity to ultraviolet light in the fungal pathogen causing white-nose syndrome of bats.</title>
        <authorList>
            <person name="Palmer J.M."/>
            <person name="Drees K.P."/>
            <person name="Foster J.T."/>
            <person name="Lindner D.L."/>
        </authorList>
    </citation>
    <scope>NUCLEOTIDE SEQUENCE [LARGE SCALE GENOMIC DNA]</scope>
    <source>
        <strain evidence="26">UAMH 10579</strain>
    </source>
</reference>
<feature type="domain" description="FAT" evidence="23">
    <location>
        <begin position="1878"/>
        <end position="2479"/>
    </location>
</feature>
<keyword evidence="16 20" id="KW-0539">Nucleus</keyword>
<evidence type="ECO:0000256" key="7">
    <source>
        <dbReference type="ARBA" id="ARBA00022454"/>
    </source>
</evidence>
<dbReference type="PANTHER" id="PTHR37079">
    <property type="entry name" value="SERINE/THREONINE-PROTEIN KINASE ATM"/>
    <property type="match status" value="1"/>
</dbReference>
<dbReference type="GO" id="GO:0106310">
    <property type="term" value="F:protein serine kinase activity"/>
    <property type="evidence" value="ECO:0007669"/>
    <property type="project" value="RHEA"/>
</dbReference>
<evidence type="ECO:0000256" key="12">
    <source>
        <dbReference type="ARBA" id="ARBA00022777"/>
    </source>
</evidence>
<evidence type="ECO:0000313" key="25">
    <source>
        <dbReference type="EMBL" id="OBT91488.2"/>
    </source>
</evidence>
<dbReference type="SUPFAM" id="SSF56112">
    <property type="entry name" value="Protein kinase-like (PK-like)"/>
    <property type="match status" value="1"/>
</dbReference>
<evidence type="ECO:0000256" key="4">
    <source>
        <dbReference type="ARBA" id="ARBA00011370"/>
    </source>
</evidence>
<dbReference type="InterPro" id="IPR000403">
    <property type="entry name" value="PI3/4_kinase_cat_dom"/>
</dbReference>
<keyword evidence="9 20" id="KW-0808">Transferase</keyword>
<comment type="catalytic activity">
    <reaction evidence="18 20">
        <text>L-threonyl-[protein] + ATP = O-phospho-L-threonyl-[protein] + ADP + H(+)</text>
        <dbReference type="Rhea" id="RHEA:46608"/>
        <dbReference type="Rhea" id="RHEA-COMP:11060"/>
        <dbReference type="Rhea" id="RHEA-COMP:11605"/>
        <dbReference type="ChEBI" id="CHEBI:15378"/>
        <dbReference type="ChEBI" id="CHEBI:30013"/>
        <dbReference type="ChEBI" id="CHEBI:30616"/>
        <dbReference type="ChEBI" id="CHEBI:61977"/>
        <dbReference type="ChEBI" id="CHEBI:456216"/>
        <dbReference type="EC" id="2.7.11.1"/>
    </reaction>
</comment>
<comment type="similarity">
    <text evidence="3 20">Belongs to the PI3/PI4-kinase family. ATM subfamily.</text>
</comment>
<dbReference type="PROSITE" id="PS00916">
    <property type="entry name" value="PI3_4_KINASE_2"/>
    <property type="match status" value="1"/>
</dbReference>
<keyword evidence="15 20" id="KW-0779">Telomere</keyword>
<feature type="domain" description="PI3K/PI4K catalytic" evidence="22">
    <location>
        <begin position="2582"/>
        <end position="2892"/>
    </location>
</feature>
<dbReference type="GO" id="GO:0035556">
    <property type="term" value="P:intracellular signal transduction"/>
    <property type="evidence" value="ECO:0007669"/>
    <property type="project" value="UniProtKB-ARBA"/>
</dbReference>
<dbReference type="PROSITE" id="PS51190">
    <property type="entry name" value="FATC"/>
    <property type="match status" value="1"/>
</dbReference>
<evidence type="ECO:0000259" key="24">
    <source>
        <dbReference type="PROSITE" id="PS51190"/>
    </source>
</evidence>
<dbReference type="PROSITE" id="PS51189">
    <property type="entry name" value="FAT"/>
    <property type="match status" value="1"/>
</dbReference>
<keyword evidence="12 20" id="KW-0418">Kinase</keyword>
<dbReference type="PROSITE" id="PS50290">
    <property type="entry name" value="PI3_4_KINASE_3"/>
    <property type="match status" value="1"/>
</dbReference>
<evidence type="ECO:0000256" key="17">
    <source>
        <dbReference type="ARBA" id="ARBA00025079"/>
    </source>
</evidence>
<evidence type="ECO:0000256" key="15">
    <source>
        <dbReference type="ARBA" id="ARBA00022895"/>
    </source>
</evidence>
<dbReference type="Pfam" id="PF02260">
    <property type="entry name" value="FATC"/>
    <property type="match status" value="1"/>
</dbReference>
<evidence type="ECO:0000256" key="6">
    <source>
        <dbReference type="ARBA" id="ARBA00014619"/>
    </source>
</evidence>
<keyword evidence="10 20" id="KW-0547">Nucleotide-binding</keyword>
<keyword evidence="8 20" id="KW-0723">Serine/threonine-protein kinase</keyword>
<keyword evidence="26" id="KW-1185">Reference proteome</keyword>
<protein>
    <recommendedName>
        <fullName evidence="6 20">Serine/threonine-protein kinase Tel1</fullName>
        <ecNumber evidence="5 20">2.7.11.1</ecNumber>
    </recommendedName>
</protein>
<keyword evidence="13 20" id="KW-0067">ATP-binding</keyword>
<dbReference type="SUPFAM" id="SSF48371">
    <property type="entry name" value="ARM repeat"/>
    <property type="match status" value="1"/>
</dbReference>
<dbReference type="GO" id="GO:0005634">
    <property type="term" value="C:nucleus"/>
    <property type="evidence" value="ECO:0007669"/>
    <property type="project" value="UniProtKB-SubCell"/>
</dbReference>
<dbReference type="PANTHER" id="PTHR37079:SF4">
    <property type="entry name" value="SERINE_THREONINE-PROTEIN KINASE ATM"/>
    <property type="match status" value="1"/>
</dbReference>
<evidence type="ECO:0000256" key="16">
    <source>
        <dbReference type="ARBA" id="ARBA00023242"/>
    </source>
</evidence>
<dbReference type="CDD" id="cd05171">
    <property type="entry name" value="PIKKc_ATM"/>
    <property type="match status" value="1"/>
</dbReference>
<gene>
    <name evidence="25" type="primary">TEL1</name>
    <name evidence="25" type="ORF">VE01_10578</name>
</gene>
<dbReference type="EC" id="2.7.11.1" evidence="5 20"/>
<dbReference type="GO" id="GO:0006281">
    <property type="term" value="P:DNA repair"/>
    <property type="evidence" value="ECO:0007669"/>
    <property type="project" value="InterPro"/>
</dbReference>
<keyword evidence="7 20" id="KW-0158">Chromosome</keyword>
<comment type="subcellular location">
    <subcellularLocation>
        <location evidence="2 20">Chromosome</location>
        <location evidence="2 20">Telomere</location>
    </subcellularLocation>
    <subcellularLocation>
        <location evidence="1 20">Nucleus</location>
    </subcellularLocation>
</comment>
<evidence type="ECO:0000256" key="14">
    <source>
        <dbReference type="ARBA" id="ARBA00022853"/>
    </source>
</evidence>
<dbReference type="GO" id="GO:0005524">
    <property type="term" value="F:ATP binding"/>
    <property type="evidence" value="ECO:0007669"/>
    <property type="project" value="UniProtKB-KW"/>
</dbReference>
<dbReference type="InterPro" id="IPR036940">
    <property type="entry name" value="PI3/4_kinase_cat_sf"/>
</dbReference>
<comment type="function">
    <text evidence="17 20">Serine/threonine protein kinase which activates checkpoint signaling upon genotoxic stresses such as ionizing radiation (IR), ultraviolet light (UV), or DNA replication stalling, thereby acting as a DNA damage sensor. Recognizes the substrate consensus sequence [ST]-Q. Phosphorylates histone H2A to form H2AS128ph (gamma-H2A) at sites of DNA damage, involved in the regulation of DNA damage response mechanism. Required for the control of telomere length and genome stability.</text>
</comment>
<dbReference type="SMART" id="SM01342">
    <property type="entry name" value="TAN"/>
    <property type="match status" value="1"/>
</dbReference>
<evidence type="ECO:0000259" key="22">
    <source>
        <dbReference type="PROSITE" id="PS50290"/>
    </source>
</evidence>
<dbReference type="SMART" id="SM01343">
    <property type="entry name" value="FATC"/>
    <property type="match status" value="1"/>
</dbReference>
<evidence type="ECO:0000256" key="1">
    <source>
        <dbReference type="ARBA" id="ARBA00004123"/>
    </source>
</evidence>
<dbReference type="Proteomes" id="UP000091956">
    <property type="component" value="Unassembled WGS sequence"/>
</dbReference>
<sequence>MVSGNGEIRIDEALHTMNAGGVKNRTDGVTDLITIFKHNRQTSSLEVLKDGAYHTIYEALFKVATEEKRLYLSAKNDKARTKAEKTLSSCSEALRITIKSGAEKLKPRTVRAVIEHITQLLPVASGEYCLAFSQQYLKVLNILLGHEAHVELLDQDDWLATVEFCLDGIEQYESSTRAASVPHGNSITVPLSTGSSVYTSRSRSSVKSVSGEAHLSSIKKRNSEELMECLLSLVSAPNSAVSERTEHILKAIVHFLNSQGNVVSSFHQIAFAALNVVLSVTSADELSLAESVVCSVVPCISRLWSSKTAANDEMLNTAKDEMAITILLLRLHLERLVSDPLRDDDLGNILKDLRDSLANDYEKRAERDQLQLDDMDFSIDPSENRISSSLSCGYLRLRQQAPRAERKWAVVQVLAILDNLLHGAPLRSNLVATDDNESPEGVSHPRKRRRITERFDALADEIRLGDSGVQLVALQTLFFALPPSQVSQHILADILPTLASLVLDRNINISCWAILCISSCAHQSATESSTGGFSWKQLWHTVSRLVTSRALCRPACYLLHTILAKKLVEYNDVVEWATSMLTMTEISAPASICDSSLALMAHLVHMRNTEGSGGSVNPSQNVVRWLFSKWNPAEKAFATRSSIDIYPVDVSNLLRTIFDLPGLALFANGNQPGGAISQAWLRHRGNEKTLRFLLLLDDEPKTSTECPRCAPTSRLYQCAQFSDAQLHGNPMKRLVSDLLLPKLDALAQGWEQQEASEAIEISSDSMHSTVSACITTCLILPILENAGSSSMLDDIKRILERLETIITSVNSQVGVNRVVVEAMLQAIRPYLPAISSEEIYHIYKTLPRLGNFIVSFAEIFKLYKFQKEDGFATDDMDLDDVFDTQQSWTRSERSQNVIERREMAMKLSPATFFNNTSTKLILVASFFECETETLYVPTNFMDYLLNLPPMDIVSCTELISEILHSDLSLTSDDALRIVQCAGGLLSSQYSCCEVTLRLCIDTMEGLLPSWANSESGDLGEMVQQLYGWLVGTVISKRRTSPYVQICFSKLLFQLIRIQPTYGDDQSLPSVRSSLFDILQKAPILVKFNLAQNIPDIFGLFVLKNHLRILNDLLDSLPTDLDWCEGNAFRLYILSRLASRWPTLLRICAYYILEVSGRVPASIPYAKRCLLEVSETLGLSSARDLFQLFNSQLLFTWLDTEPFESLPHSIFGYNTLHDLLRDSQEEISALMVMRDRDDEVKSLAELLEEPVEQILTKSFTKVIAYSVAHDISIPPSDTSGKYITGEARVRKQLGKNVFLDLMKTHFADIISLLFKLIDHEQDLEKSFMKEGALQVPASILTEIKGFSSSGITLPPSQQPTFKAKYLTREINHVCGRTPYEPSDIFTPVMVAFVARKLLDTMNPALGSLHACSVLRRLRVLIGLAGPNAVSGYPLEMILHNLRPLLADVECADDAIGIAQYLFTRGSEYLSTVPSFIITIALSMFGTLKVFLSSSPSSTTQESQYRETLSKAESFHSWLGIYLKNYKAIGLDRRDQDAFRAMVESAHGLSASDSTDMGTTGGDLLMDILRDKRSRRNLLSKSTCEVVFSLLYSEFAAPASFRTDHLGQDDRAVRYAPTVWELCKTGSTSSSFLTWAGRVFGRAFAATGHIELSLLKETDLHEILDPVEIDASNKPSSRSSILGLVKNLTVVDHGSVTGVAEAALRIIVSGITSQPNNADNTACSIPLSASLIQCSTWSPYNVSPADMLAFQTPAPKDPFSPGYIEDPACIRDLSIFLVQSVPSDSVIHPIQQLLVDAAGFAEKCFPFILHIVLSQQLDESQNTKRLLSTALRSWFGNGKDIVKERLKLLINAILYLRTQALPRETSIADRSQWLDIDYRQASQAAVNCGMLKTALLFTELSSSELVKASRRSSSVKQPDSEILFSIFKNLDDPDIFYGLQRTATLETISARMEYEKDGLKTLMFRGAEYDTQMRKGGLASTSEAQSLVGALSMLDLDGLSHSLLQSQQTAVVMNEPAIQNMFRTARKLEQWDLPIPDSYDGGSITIYKTFQALNNAVDRVSAHVAVDTGIKSAMSSLIQVQGDAASIHTSLQALSIFTEMDEVLSSSNSEQFEEMLERFESRSRWMKTGKFEDVSQIISSRQTLLSCVNQQSSLRKMINVSASDTRLVEARSSLLSSSIHRSHGALQESLTSATYLNSITGSCRDLGLNIEAAAYFEVANAMWDQGEMASSIGMLQELEQLSNLKEQTIPIGKSKILAKIASQVSMAKLEKPDRIIEKYLSPALAELKGKTDGSDAGQVYHEFAVFCDRQYQDPDSIEDLERLRTLKEMKEMEVETLLKLSKEATSGQKQRNHRAYNQAKQWLALDTEEYERLNDGRGQLLRRSLENYLLSLAAWDDHNNDALRFTALWLEHSDEEVVSESVSKYLSNVATMKFASLANQLTSRLLDTKDKFQVQLLNLVLNICKDHPHHGMYQIWAGTNSNPSANDETALSRQKATKEVALKLSKSARSGGTWSAIDRISHQYCHFASEREKVKSGSKISLRNSPAGSALNAMLPKNPLPPPTLQIELATDKNYSRLPTMISVDPSFSIASGISAPKIVTLLASNGKRYRQLVKGGADDLRQDAIMEQVFAQVSELLKENSATRQRNLGIRTYKVLPLSSTAGIIEFVPNTMPLHEFLMPAHERFYPKDLRSQQCRSEIQSVQTQKLDVRVKKYLAVTEKFHPVLRYFHLEKFTDPDEWFARRLAYTRSTAAISILGYVLGLGDRHGHNILLDEKTGEVVHIDLGVAFEMGRVLPVPELVPFRLTRDIVDGMGISKTEGVYRRCCEFTLEALRKEADTIMTILDVLRYDPLYTWSISPIRLAKLQDAQSAAPPISTASSTATNNGKSKGAVNEPSEADRALTVVRKKLSKTLSVTATVNDLINQATDERNLAVLFAGWAAYA</sequence>
<dbReference type="Pfam" id="PF11640">
    <property type="entry name" value="TAN"/>
    <property type="match status" value="1"/>
</dbReference>
<reference evidence="25 26" key="1">
    <citation type="submission" date="2016-03" db="EMBL/GenBank/DDBJ databases">
        <title>Comparative genomics of Pseudogymnoascus destructans, the fungus causing white-nose syndrome of bats.</title>
        <authorList>
            <person name="Palmer J.M."/>
            <person name="Drees K.P."/>
            <person name="Foster J.T."/>
            <person name="Lindner D.L."/>
        </authorList>
    </citation>
    <scope>NUCLEOTIDE SEQUENCE [LARGE SCALE GENOMIC DNA]</scope>
    <source>
        <strain evidence="25 26">UAMH 10579</strain>
    </source>
</reference>
<accession>A0A1B8G6N5</accession>
<feature type="compositionally biased region" description="Low complexity" evidence="21">
    <location>
        <begin position="2872"/>
        <end position="2881"/>
    </location>
</feature>
<evidence type="ECO:0000256" key="20">
    <source>
        <dbReference type="RuleBase" id="RU365027"/>
    </source>
</evidence>
<dbReference type="GO" id="GO:0004674">
    <property type="term" value="F:protein serine/threonine kinase activity"/>
    <property type="evidence" value="ECO:0007669"/>
    <property type="project" value="UniProtKB-KW"/>
</dbReference>
<dbReference type="GeneID" id="28843964"/>
<feature type="region of interest" description="Disordered" evidence="21">
    <location>
        <begin position="2872"/>
        <end position="2895"/>
    </location>
</feature>
<dbReference type="InterPro" id="IPR044107">
    <property type="entry name" value="PIKKc_ATM"/>
</dbReference>
<comment type="subunit">
    <text evidence="4">Associates with DNA double-strand breaks.</text>
</comment>
<evidence type="ECO:0000313" key="26">
    <source>
        <dbReference type="Proteomes" id="UP000091956"/>
    </source>
</evidence>
<dbReference type="Gene3D" id="1.10.1070.11">
    <property type="entry name" value="Phosphatidylinositol 3-/4-kinase, catalytic domain"/>
    <property type="match status" value="1"/>
</dbReference>
<dbReference type="SMART" id="SM00146">
    <property type="entry name" value="PI3Kc"/>
    <property type="match status" value="1"/>
</dbReference>
<evidence type="ECO:0000256" key="19">
    <source>
        <dbReference type="ARBA" id="ARBA00048679"/>
    </source>
</evidence>
<proteinExistence type="inferred from homology"/>
<evidence type="ECO:0000256" key="2">
    <source>
        <dbReference type="ARBA" id="ARBA00004574"/>
    </source>
</evidence>
<evidence type="ECO:0000259" key="23">
    <source>
        <dbReference type="PROSITE" id="PS51189"/>
    </source>
</evidence>
<evidence type="ECO:0000256" key="21">
    <source>
        <dbReference type="SAM" id="MobiDB-lite"/>
    </source>
</evidence>
<organism evidence="25 26">
    <name type="scientific">Pseudogymnoascus verrucosus</name>
    <dbReference type="NCBI Taxonomy" id="342668"/>
    <lineage>
        <taxon>Eukaryota</taxon>
        <taxon>Fungi</taxon>
        <taxon>Dikarya</taxon>
        <taxon>Ascomycota</taxon>
        <taxon>Pezizomycotina</taxon>
        <taxon>Leotiomycetes</taxon>
        <taxon>Thelebolales</taxon>
        <taxon>Thelebolaceae</taxon>
        <taxon>Pseudogymnoascus</taxon>
    </lineage>
</organism>
<dbReference type="InterPro" id="IPR003152">
    <property type="entry name" value="FATC_dom"/>
</dbReference>
<dbReference type="FunFam" id="3.30.1010.10:FF:000019">
    <property type="entry name" value="Serine/threonine-protein kinase Tel1"/>
    <property type="match status" value="1"/>
</dbReference>
<evidence type="ECO:0000256" key="18">
    <source>
        <dbReference type="ARBA" id="ARBA00047899"/>
    </source>
</evidence>
<name>A0A1B8G6N5_9PEZI</name>
<dbReference type="InterPro" id="IPR021668">
    <property type="entry name" value="TAN"/>
</dbReference>
<dbReference type="GO" id="GO:0006325">
    <property type="term" value="P:chromatin organization"/>
    <property type="evidence" value="ECO:0007669"/>
    <property type="project" value="UniProtKB-KW"/>
</dbReference>
<dbReference type="InterPro" id="IPR011009">
    <property type="entry name" value="Kinase-like_dom_sf"/>
</dbReference>
<evidence type="ECO:0000256" key="8">
    <source>
        <dbReference type="ARBA" id="ARBA00022527"/>
    </source>
</evidence>
<dbReference type="GO" id="GO:0000781">
    <property type="term" value="C:chromosome, telomeric region"/>
    <property type="evidence" value="ECO:0007669"/>
    <property type="project" value="UniProtKB-SubCell"/>
</dbReference>
<dbReference type="InterPro" id="IPR016024">
    <property type="entry name" value="ARM-type_fold"/>
</dbReference>
<dbReference type="InterPro" id="IPR018936">
    <property type="entry name" value="PI3/4_kinase_CS"/>
</dbReference>
<keyword evidence="11 20" id="KW-0227">DNA damage</keyword>
<dbReference type="Gene3D" id="3.30.1010.10">
    <property type="entry name" value="Phosphatidylinositol 3-kinase Catalytic Subunit, Chain A, domain 4"/>
    <property type="match status" value="1"/>
</dbReference>
<evidence type="ECO:0000256" key="9">
    <source>
        <dbReference type="ARBA" id="ARBA00022679"/>
    </source>
</evidence>
<evidence type="ECO:0000256" key="3">
    <source>
        <dbReference type="ARBA" id="ARBA00010769"/>
    </source>
</evidence>
<dbReference type="InterPro" id="IPR014009">
    <property type="entry name" value="PIK_FAT"/>
</dbReference>
<dbReference type="InterPro" id="IPR038980">
    <property type="entry name" value="ATM_plant"/>
</dbReference>
<dbReference type="RefSeq" id="XP_059319230.1">
    <property type="nucleotide sequence ID" value="XM_059464165.1"/>
</dbReference>
<comment type="catalytic activity">
    <reaction evidence="19">
        <text>L-seryl-[protein] + ATP = O-phospho-L-seryl-[protein] + ADP + H(+)</text>
        <dbReference type="Rhea" id="RHEA:17989"/>
        <dbReference type="Rhea" id="RHEA-COMP:9863"/>
        <dbReference type="Rhea" id="RHEA-COMP:11604"/>
        <dbReference type="ChEBI" id="CHEBI:15378"/>
        <dbReference type="ChEBI" id="CHEBI:29999"/>
        <dbReference type="ChEBI" id="CHEBI:30616"/>
        <dbReference type="ChEBI" id="CHEBI:83421"/>
        <dbReference type="ChEBI" id="CHEBI:456216"/>
        <dbReference type="EC" id="2.7.11.1"/>
    </reaction>
</comment>
<feature type="domain" description="FATC" evidence="24">
    <location>
        <begin position="2909"/>
        <end position="2941"/>
    </location>
</feature>
<evidence type="ECO:0000256" key="11">
    <source>
        <dbReference type="ARBA" id="ARBA00022763"/>
    </source>
</evidence>
<dbReference type="EMBL" id="KV460289">
    <property type="protein sequence ID" value="OBT91488.2"/>
    <property type="molecule type" value="Genomic_DNA"/>
</dbReference>
<evidence type="ECO:0000256" key="10">
    <source>
        <dbReference type="ARBA" id="ARBA00022741"/>
    </source>
</evidence>
<dbReference type="STRING" id="342668.A0A1B8G6N5"/>
<keyword evidence="14 20" id="KW-0156">Chromatin regulator</keyword>
<dbReference type="PROSITE" id="PS00915">
    <property type="entry name" value="PI3_4_KINASE_1"/>
    <property type="match status" value="1"/>
</dbReference>
<dbReference type="Pfam" id="PF00454">
    <property type="entry name" value="PI3_PI4_kinase"/>
    <property type="match status" value="1"/>
</dbReference>
<evidence type="ECO:0000256" key="5">
    <source>
        <dbReference type="ARBA" id="ARBA00012513"/>
    </source>
</evidence>
<evidence type="ECO:0000256" key="13">
    <source>
        <dbReference type="ARBA" id="ARBA00022840"/>
    </source>
</evidence>